<dbReference type="SUPFAM" id="SSF56059">
    <property type="entry name" value="Glutathione synthetase ATP-binding domain-like"/>
    <property type="match status" value="1"/>
</dbReference>
<dbReference type="AlphaFoldDB" id="A0A5M3WCJ1"/>
<dbReference type="OrthoDB" id="3373978at2"/>
<evidence type="ECO:0000313" key="2">
    <source>
        <dbReference type="Proteomes" id="UP000334990"/>
    </source>
</evidence>
<name>A0A5M3WCJ1_9ACTN</name>
<dbReference type="Proteomes" id="UP000334990">
    <property type="component" value="Unassembled WGS sequence"/>
</dbReference>
<accession>A0A5M3WCJ1</accession>
<comment type="caution">
    <text evidence="1">The sequence shown here is derived from an EMBL/GenBank/DDBJ whole genome shotgun (WGS) entry which is preliminary data.</text>
</comment>
<evidence type="ECO:0000313" key="1">
    <source>
        <dbReference type="EMBL" id="GES06069.1"/>
    </source>
</evidence>
<dbReference type="RefSeq" id="WP_155342006.1">
    <property type="nucleotide sequence ID" value="NZ_BAAABN010000008.1"/>
</dbReference>
<dbReference type="EMBL" id="BLAD01000127">
    <property type="protein sequence ID" value="GES06069.1"/>
    <property type="molecule type" value="Genomic_DNA"/>
</dbReference>
<dbReference type="InterPro" id="IPR053191">
    <property type="entry name" value="DcsG_Biosynth_Enzyme"/>
</dbReference>
<protein>
    <submittedName>
        <fullName evidence="1">ATP-grasp domain-containing protein</fullName>
    </submittedName>
</protein>
<proteinExistence type="predicted"/>
<organism evidence="1 2">
    <name type="scientific">Acrocarpospora corrugata</name>
    <dbReference type="NCBI Taxonomy" id="35763"/>
    <lineage>
        <taxon>Bacteria</taxon>
        <taxon>Bacillati</taxon>
        <taxon>Actinomycetota</taxon>
        <taxon>Actinomycetes</taxon>
        <taxon>Streptosporangiales</taxon>
        <taxon>Streptosporangiaceae</taxon>
        <taxon>Acrocarpospora</taxon>
    </lineage>
</organism>
<gene>
    <name evidence="1" type="ORF">Acor_81380</name>
</gene>
<dbReference type="PANTHER" id="PTHR39217">
    <property type="match status" value="1"/>
</dbReference>
<sequence>MTPGPVVLATATAMAEYDVDLLPMADAVKARGAECVAVSWDDQEFDWSAASLVVIRSTWDYSTRLAEYLAWTTRVAALTRLANPAEVIAWNTDKHYLGDLIAAGVPTVPARYVAAGEPIEFPYSGDFVVKPTVSAGARDTARYGPDQHAAAEEHVHLLHGSGRVAMTQPYVTRITEGERALVFLGGRFSHALRKNALLTERGVIDNDRVPHPGLVAYTPTAAELGTASAALAAAPGDGDLLYARVDLAVGDDGEPIIMELELTEPNLFCVRAESGLANFADAVLTATGAG</sequence>
<keyword evidence="2" id="KW-1185">Reference proteome</keyword>
<dbReference type="PANTHER" id="PTHR39217:SF1">
    <property type="entry name" value="GLUTATHIONE SYNTHETASE"/>
    <property type="match status" value="1"/>
</dbReference>
<reference evidence="1 2" key="1">
    <citation type="submission" date="2019-10" db="EMBL/GenBank/DDBJ databases">
        <title>Whole genome shotgun sequence of Acrocarpospora corrugata NBRC 13972.</title>
        <authorList>
            <person name="Ichikawa N."/>
            <person name="Kimura A."/>
            <person name="Kitahashi Y."/>
            <person name="Komaki H."/>
            <person name="Oguchi A."/>
        </authorList>
    </citation>
    <scope>NUCLEOTIDE SEQUENCE [LARGE SCALE GENOMIC DNA]</scope>
    <source>
        <strain evidence="1 2">NBRC 13972</strain>
    </source>
</reference>